<dbReference type="Pfam" id="PF00590">
    <property type="entry name" value="TP_methylase"/>
    <property type="match status" value="1"/>
</dbReference>
<evidence type="ECO:0000313" key="9">
    <source>
        <dbReference type="EMBL" id="PCI81867.1"/>
    </source>
</evidence>
<dbReference type="AlphaFoldDB" id="A0A2A4XIF0"/>
<dbReference type="EC" id="2.1.1.198" evidence="6"/>
<dbReference type="InterPro" id="IPR000878">
    <property type="entry name" value="4pyrrol_Mease"/>
</dbReference>
<evidence type="ECO:0000256" key="1">
    <source>
        <dbReference type="ARBA" id="ARBA00022490"/>
    </source>
</evidence>
<dbReference type="PANTHER" id="PTHR46111:SF1">
    <property type="entry name" value="RIBOSOMAL RNA SMALL SUBUNIT METHYLTRANSFERASE I"/>
    <property type="match status" value="1"/>
</dbReference>
<comment type="catalytic activity">
    <reaction evidence="6">
        <text>cytidine(1402) in 16S rRNA + S-adenosyl-L-methionine = 2'-O-methylcytidine(1402) in 16S rRNA + S-adenosyl-L-homocysteine + H(+)</text>
        <dbReference type="Rhea" id="RHEA:42924"/>
        <dbReference type="Rhea" id="RHEA-COMP:10285"/>
        <dbReference type="Rhea" id="RHEA-COMP:10286"/>
        <dbReference type="ChEBI" id="CHEBI:15378"/>
        <dbReference type="ChEBI" id="CHEBI:57856"/>
        <dbReference type="ChEBI" id="CHEBI:59789"/>
        <dbReference type="ChEBI" id="CHEBI:74495"/>
        <dbReference type="ChEBI" id="CHEBI:82748"/>
        <dbReference type="EC" id="2.1.1.198"/>
    </reaction>
</comment>
<feature type="domain" description="Tetrapyrrole methylase" evidence="7">
    <location>
        <begin position="6"/>
        <end position="204"/>
    </location>
</feature>
<evidence type="ECO:0000256" key="2">
    <source>
        <dbReference type="ARBA" id="ARBA00022552"/>
    </source>
</evidence>
<evidence type="ECO:0000256" key="6">
    <source>
        <dbReference type="HAMAP-Rule" id="MF_01877"/>
    </source>
</evidence>
<dbReference type="FunFam" id="3.30.950.10:FF:000002">
    <property type="entry name" value="Ribosomal RNA small subunit methyltransferase I"/>
    <property type="match status" value="1"/>
</dbReference>
<evidence type="ECO:0000259" key="7">
    <source>
        <dbReference type="Pfam" id="PF00590"/>
    </source>
</evidence>
<dbReference type="InterPro" id="IPR018063">
    <property type="entry name" value="SAM_MeTrfase_RsmI_CS"/>
</dbReference>
<gene>
    <name evidence="6 9" type="primary">rsmI</name>
    <name evidence="9" type="ORF">COB20_01000</name>
</gene>
<evidence type="ECO:0000256" key="3">
    <source>
        <dbReference type="ARBA" id="ARBA00022603"/>
    </source>
</evidence>
<dbReference type="Pfam" id="PF23016">
    <property type="entry name" value="RsmI_C"/>
    <property type="match status" value="1"/>
</dbReference>
<dbReference type="InterPro" id="IPR035996">
    <property type="entry name" value="4pyrrol_Methylase_sf"/>
</dbReference>
<dbReference type="InterPro" id="IPR014776">
    <property type="entry name" value="4pyrrole_Mease_sub2"/>
</dbReference>
<dbReference type="SUPFAM" id="SSF53790">
    <property type="entry name" value="Tetrapyrrole methylase"/>
    <property type="match status" value="1"/>
</dbReference>
<sequence length="285" mass="31172">MNDSGTLYIVATPIGNLDDISRRAIEILNGVDLIAAEDTRHSQKLLQSIQVDTPLVSHHDFSADSAIHRILDKLDSGSSVALISDAGTPLISDPGYKLVRLARQKNLSVIPIPGASALVSALSVSGLATDRFTFEGFLPSKAAARQKRLSALADEQRTMVFYESTHRIMESVMDMSAAFEEQRLIFIGRELTKRFESHFLGTAAACVEWLGGDANQQKGEFVVIVAGCNEQLEEARRHEQAMDIVRLLKSEVSMKKAVSLASKISGARKNLLYEAALKELTESDE</sequence>
<comment type="subcellular location">
    <subcellularLocation>
        <location evidence="6">Cytoplasm</location>
    </subcellularLocation>
</comment>
<dbReference type="InterPro" id="IPR053910">
    <property type="entry name" value="RsmI_HTH"/>
</dbReference>
<dbReference type="PROSITE" id="PS01296">
    <property type="entry name" value="RSMI"/>
    <property type="match status" value="1"/>
</dbReference>
<dbReference type="InterPro" id="IPR008189">
    <property type="entry name" value="rRNA_ssu_MeTfrase_I"/>
</dbReference>
<dbReference type="CDD" id="cd11648">
    <property type="entry name" value="RsmI"/>
    <property type="match status" value="1"/>
</dbReference>
<evidence type="ECO:0000256" key="5">
    <source>
        <dbReference type="ARBA" id="ARBA00022691"/>
    </source>
</evidence>
<evidence type="ECO:0000313" key="10">
    <source>
        <dbReference type="Proteomes" id="UP000218767"/>
    </source>
</evidence>
<dbReference type="Proteomes" id="UP000218767">
    <property type="component" value="Unassembled WGS sequence"/>
</dbReference>
<keyword evidence="1 6" id="KW-0963">Cytoplasm</keyword>
<protein>
    <recommendedName>
        <fullName evidence="6">Ribosomal RNA small subunit methyltransferase I</fullName>
        <ecNumber evidence="6">2.1.1.198</ecNumber>
    </recommendedName>
    <alternativeName>
        <fullName evidence="6">16S rRNA 2'-O-ribose C1402 methyltransferase</fullName>
    </alternativeName>
    <alternativeName>
        <fullName evidence="6">rRNA (cytidine-2'-O-)-methyltransferase RsmI</fullName>
    </alternativeName>
</protein>
<dbReference type="FunFam" id="3.40.1010.10:FF:000007">
    <property type="entry name" value="Ribosomal RNA small subunit methyltransferase I"/>
    <property type="match status" value="1"/>
</dbReference>
<comment type="similarity">
    <text evidence="6">Belongs to the methyltransferase superfamily. RsmI family.</text>
</comment>
<keyword evidence="4 6" id="KW-0808">Transferase</keyword>
<keyword evidence="3 6" id="KW-0489">Methyltransferase</keyword>
<dbReference type="EMBL" id="NVUL01000003">
    <property type="protein sequence ID" value="PCI81867.1"/>
    <property type="molecule type" value="Genomic_DNA"/>
</dbReference>
<dbReference type="NCBIfam" id="TIGR00096">
    <property type="entry name" value="16S rRNA (cytidine(1402)-2'-O)-methyltransferase"/>
    <property type="match status" value="1"/>
</dbReference>
<keyword evidence="5 6" id="KW-0949">S-adenosyl-L-methionine</keyword>
<dbReference type="Gene3D" id="3.30.950.10">
    <property type="entry name" value="Methyltransferase, Cobalt-precorrin-4 Transmethylase, Domain 2"/>
    <property type="match status" value="1"/>
</dbReference>
<name>A0A2A4XIF0_9GAMM</name>
<feature type="domain" description="RsmI HTH" evidence="8">
    <location>
        <begin position="239"/>
        <end position="278"/>
    </location>
</feature>
<accession>A0A2A4XIF0</accession>
<dbReference type="GO" id="GO:0005737">
    <property type="term" value="C:cytoplasm"/>
    <property type="evidence" value="ECO:0007669"/>
    <property type="project" value="UniProtKB-SubCell"/>
</dbReference>
<dbReference type="PANTHER" id="PTHR46111">
    <property type="entry name" value="RIBOSOMAL RNA SMALL SUBUNIT METHYLTRANSFERASE I"/>
    <property type="match status" value="1"/>
</dbReference>
<dbReference type="Gene3D" id="3.40.1010.10">
    <property type="entry name" value="Cobalt-precorrin-4 Transmethylase, Domain 1"/>
    <property type="match status" value="1"/>
</dbReference>
<comment type="function">
    <text evidence="6">Catalyzes the 2'-O-methylation of the ribose of cytidine 1402 (C1402) in 16S rRNA.</text>
</comment>
<dbReference type="InterPro" id="IPR014777">
    <property type="entry name" value="4pyrrole_Mease_sub1"/>
</dbReference>
<proteinExistence type="inferred from homology"/>
<evidence type="ECO:0000259" key="8">
    <source>
        <dbReference type="Pfam" id="PF23016"/>
    </source>
</evidence>
<dbReference type="HAMAP" id="MF_01877">
    <property type="entry name" value="16SrRNA_methyltr_I"/>
    <property type="match status" value="1"/>
</dbReference>
<organism evidence="9 10">
    <name type="scientific">SAR86 cluster bacterium</name>
    <dbReference type="NCBI Taxonomy" id="2030880"/>
    <lineage>
        <taxon>Bacteria</taxon>
        <taxon>Pseudomonadati</taxon>
        <taxon>Pseudomonadota</taxon>
        <taxon>Gammaproteobacteria</taxon>
        <taxon>SAR86 cluster</taxon>
    </lineage>
</organism>
<dbReference type="PIRSF" id="PIRSF005917">
    <property type="entry name" value="MTase_YraL"/>
    <property type="match status" value="1"/>
</dbReference>
<comment type="caution">
    <text evidence="9">The sequence shown here is derived from an EMBL/GenBank/DDBJ whole genome shotgun (WGS) entry which is preliminary data.</text>
</comment>
<keyword evidence="2 6" id="KW-0698">rRNA processing</keyword>
<reference evidence="10" key="1">
    <citation type="submission" date="2017-08" db="EMBL/GenBank/DDBJ databases">
        <title>A dynamic microbial community with high functional redundancy inhabits the cold, oxic subseafloor aquifer.</title>
        <authorList>
            <person name="Tully B.J."/>
            <person name="Wheat C.G."/>
            <person name="Glazer B.T."/>
            <person name="Huber J.A."/>
        </authorList>
    </citation>
    <scope>NUCLEOTIDE SEQUENCE [LARGE SCALE GENOMIC DNA]</scope>
</reference>
<dbReference type="GO" id="GO:0070677">
    <property type="term" value="F:rRNA (cytosine-2'-O-)-methyltransferase activity"/>
    <property type="evidence" value="ECO:0007669"/>
    <property type="project" value="UniProtKB-UniRule"/>
</dbReference>
<evidence type="ECO:0000256" key="4">
    <source>
        <dbReference type="ARBA" id="ARBA00022679"/>
    </source>
</evidence>